<gene>
    <name evidence="9" type="ORF">K4G66_01965</name>
</gene>
<dbReference type="Pfam" id="PF02687">
    <property type="entry name" value="FtsX"/>
    <property type="match status" value="2"/>
</dbReference>
<organism evidence="9">
    <name type="scientific">Roseihalotalea indica</name>
    <dbReference type="NCBI Taxonomy" id="2867963"/>
    <lineage>
        <taxon>Bacteria</taxon>
        <taxon>Pseudomonadati</taxon>
        <taxon>Bacteroidota</taxon>
        <taxon>Cytophagia</taxon>
        <taxon>Cytophagales</taxon>
        <taxon>Catalimonadaceae</taxon>
        <taxon>Roseihalotalea</taxon>
    </lineage>
</organism>
<feature type="transmembrane region" description="Helical" evidence="6">
    <location>
        <begin position="358"/>
        <end position="377"/>
    </location>
</feature>
<dbReference type="InterPro" id="IPR050250">
    <property type="entry name" value="Macrolide_Exporter_MacB"/>
</dbReference>
<reference evidence="9" key="2">
    <citation type="journal article" date="2024" name="Antonie Van Leeuwenhoek">
        <title>Roseihalotalea indica gen. nov., sp. nov., a halophilic Bacteroidetes from mesopelagic Southwest Indian Ocean with higher carbohydrate metabolic potential.</title>
        <authorList>
            <person name="Chen B."/>
            <person name="Zhang M."/>
            <person name="Lin D."/>
            <person name="Ye J."/>
            <person name="Tang K."/>
        </authorList>
    </citation>
    <scope>NUCLEOTIDE SEQUENCE</scope>
    <source>
        <strain evidence="9">TK19036</strain>
    </source>
</reference>
<feature type="transmembrane region" description="Helical" evidence="6">
    <location>
        <begin position="686"/>
        <end position="708"/>
    </location>
</feature>
<feature type="transmembrane region" description="Helical" evidence="6">
    <location>
        <begin position="767"/>
        <end position="787"/>
    </location>
</feature>
<reference evidence="9" key="1">
    <citation type="journal article" date="2023" name="Comput. Struct. Biotechnol. J.">
        <title>Discovery of a novel marine Bacteroidetes with a rich repertoire of carbohydrate-active enzymes.</title>
        <authorList>
            <person name="Chen B."/>
            <person name="Liu G."/>
            <person name="Chen Q."/>
            <person name="Wang H."/>
            <person name="Liu L."/>
            <person name="Tang K."/>
        </authorList>
    </citation>
    <scope>NUCLEOTIDE SEQUENCE</scope>
    <source>
        <strain evidence="9">TK19036</strain>
    </source>
</reference>
<feature type="transmembrane region" description="Helical" evidence="6">
    <location>
        <begin position="20"/>
        <end position="41"/>
    </location>
</feature>
<feature type="domain" description="MacB-like periplasmic core" evidence="8">
    <location>
        <begin position="456"/>
        <end position="608"/>
    </location>
</feature>
<keyword evidence="2" id="KW-1003">Cell membrane</keyword>
<feature type="transmembrane region" description="Helical" evidence="6">
    <location>
        <begin position="738"/>
        <end position="755"/>
    </location>
</feature>
<dbReference type="GO" id="GO:0022857">
    <property type="term" value="F:transmembrane transporter activity"/>
    <property type="evidence" value="ECO:0007669"/>
    <property type="project" value="TreeGrafter"/>
</dbReference>
<accession>A0AA49GQ45</accession>
<evidence type="ECO:0000256" key="2">
    <source>
        <dbReference type="ARBA" id="ARBA00022475"/>
    </source>
</evidence>
<evidence type="ECO:0000256" key="6">
    <source>
        <dbReference type="SAM" id="Phobius"/>
    </source>
</evidence>
<keyword evidence="5 6" id="KW-0472">Membrane</keyword>
<evidence type="ECO:0000259" key="7">
    <source>
        <dbReference type="Pfam" id="PF02687"/>
    </source>
</evidence>
<keyword evidence="3 6" id="KW-0812">Transmembrane</keyword>
<proteinExistence type="predicted"/>
<feature type="transmembrane region" description="Helical" evidence="6">
    <location>
        <begin position="397"/>
        <end position="419"/>
    </location>
</feature>
<evidence type="ECO:0000259" key="8">
    <source>
        <dbReference type="Pfam" id="PF12704"/>
    </source>
</evidence>
<keyword evidence="4 6" id="KW-1133">Transmembrane helix</keyword>
<evidence type="ECO:0000256" key="4">
    <source>
        <dbReference type="ARBA" id="ARBA00022989"/>
    </source>
</evidence>
<feature type="domain" description="ABC3 transporter permease C-terminal" evidence="7">
    <location>
        <begin position="687"/>
        <end position="799"/>
    </location>
</feature>
<dbReference type="InterPro" id="IPR025857">
    <property type="entry name" value="MacB_PCD"/>
</dbReference>
<feature type="transmembrane region" description="Helical" evidence="6">
    <location>
        <begin position="439"/>
        <end position="462"/>
    </location>
</feature>
<dbReference type="GO" id="GO:0005886">
    <property type="term" value="C:plasma membrane"/>
    <property type="evidence" value="ECO:0007669"/>
    <property type="project" value="UniProtKB-SubCell"/>
</dbReference>
<protein>
    <submittedName>
        <fullName evidence="9">ABC transporter permease</fullName>
    </submittedName>
</protein>
<evidence type="ECO:0000313" key="9">
    <source>
        <dbReference type="EMBL" id="WKN37473.1"/>
    </source>
</evidence>
<feature type="domain" description="MacB-like periplasmic core" evidence="8">
    <location>
        <begin position="20"/>
        <end position="247"/>
    </location>
</feature>
<name>A0AA49GQ45_9BACT</name>
<evidence type="ECO:0000256" key="5">
    <source>
        <dbReference type="ARBA" id="ARBA00023136"/>
    </source>
</evidence>
<dbReference type="PANTHER" id="PTHR30572">
    <property type="entry name" value="MEMBRANE COMPONENT OF TRANSPORTER-RELATED"/>
    <property type="match status" value="1"/>
</dbReference>
<dbReference type="EMBL" id="CP120682">
    <property type="protein sequence ID" value="WKN37473.1"/>
    <property type="molecule type" value="Genomic_DNA"/>
</dbReference>
<dbReference type="InterPro" id="IPR003838">
    <property type="entry name" value="ABC3_permease_C"/>
</dbReference>
<evidence type="ECO:0000256" key="3">
    <source>
        <dbReference type="ARBA" id="ARBA00022692"/>
    </source>
</evidence>
<comment type="subcellular location">
    <subcellularLocation>
        <location evidence="1">Cell membrane</location>
        <topology evidence="1">Multi-pass membrane protein</topology>
    </subcellularLocation>
</comment>
<evidence type="ECO:0000256" key="1">
    <source>
        <dbReference type="ARBA" id="ARBA00004651"/>
    </source>
</evidence>
<sequence>MIKNYLKIALRNFWKYKFFSLINLVGLSIGIASSILVFLFIRDEFRTDRFHRNAENIYQVVMHERNLASGEVDITEPQPYPLGPSLQEDLPEVLSFVRFREGVHYIKTTEQAQKQRIVFADSTLFQVFNFPLEQGNPKLALKDASSVALSHTKARQLFGDTNPLGQTIAIRLDSAYEDFQVTAVFEDIPAYSSIQAEMILPLHWSIVTKIMPYFADGRNSPWDGSAFKTFILLHSSATSKALSNKLASLRNKYNPTEAEFLAKRKEEVGESLNRAYQITPLADVYFTSTFHINGQRSQSKPVYSYILGAIAVGILLMACFNYLTLSIGRASRRTREIGLRKVVGARRSQIIIQFGSEALIVSFFSLGIAFLLVLLLLPVFNRLSGKTLEASALSEPLTLIVIVGITLLTGIMAGLYPALHLSSIPTLDAFLKKFTLGRVNLFTRVLVTFQFCLPVVFLVFTATMIRQLQYMRTQDLGFDQEQVLVIENNAADQNRAWERFQTYAQTRNDVVSAAVTSTSFSKGQYTYYFYDEQQQGHPITVYHVSSEYLSTLGLTLKAGRWFNPELASDSTDAIVVNEEFARTLGWSDPVGKEIEGTHVIGVLKDFHVASLADPIPPVALYLTKERRSKDHILVKVSLQGLSQTLAELSTSWQSNITDTPFIYSFLDEDFQTLYQHEERWRQIMQWVSVITVLIACLGLLGLTVLAAAGREKEVSIRKVLGASVASLLLLLSRDFLKLILIALIVAIPLANYGVTEWLANFAYRIEIQWWLFGIPAGLILIIALLSISHQTLRAATKNPADSLRYE</sequence>
<dbReference type="Pfam" id="PF12704">
    <property type="entry name" value="MacB_PCD"/>
    <property type="match status" value="2"/>
</dbReference>
<dbReference type="PANTHER" id="PTHR30572:SF18">
    <property type="entry name" value="ABC-TYPE MACROLIDE FAMILY EXPORT SYSTEM PERMEASE COMPONENT 2"/>
    <property type="match status" value="1"/>
</dbReference>
<feature type="domain" description="ABC3 transporter permease C-terminal" evidence="7">
    <location>
        <begin position="309"/>
        <end position="425"/>
    </location>
</feature>
<dbReference type="AlphaFoldDB" id="A0AA49GQ45"/>
<feature type="transmembrane region" description="Helical" evidence="6">
    <location>
        <begin position="302"/>
        <end position="323"/>
    </location>
</feature>